<keyword evidence="4" id="KW-1185">Reference proteome</keyword>
<evidence type="ECO:0000256" key="2">
    <source>
        <dbReference type="SAM" id="MobiDB-lite"/>
    </source>
</evidence>
<organism evidence="3 4">
    <name type="scientific">Pycnococcus provasolii</name>
    <dbReference type="NCBI Taxonomy" id="41880"/>
    <lineage>
        <taxon>Eukaryota</taxon>
        <taxon>Viridiplantae</taxon>
        <taxon>Chlorophyta</taxon>
        <taxon>Pseudoscourfieldiophyceae</taxon>
        <taxon>Pseudoscourfieldiales</taxon>
        <taxon>Pycnococcaceae</taxon>
        <taxon>Pycnococcus</taxon>
    </lineage>
</organism>
<sequence>MVGISGHGPNVVQSPHVATQHDEIAGLLSQLKQHRAVTSSAEDKEISRVRAKLRDVEAELADRTAELHAFRKRSAIAGTITQWQQFAATNPHPTKASTAAEMEKERREAENMAATLRERKEQEEELHRQIRQLERELQSEKAAAEKERRAHASTLSDLQRRFDDERKRTAKGSSSADARINKLQLEIKEKSQEVANADRLRAEISRLETTIAALRREKDKTVVQVVEKERVVKVPAPPSPPSDEMKRMEKLLSESEASLERALAAKAKAIEQLQDHGHNLKRLEHERSTIEAKYEKASKALSKAQADLKAAHEEAHEAAVRSAASAKTTTAEHSKQSRQEREVMATKLSEAEKARKLAEEKYRESMSEVERLRVALTQAEARRKAAVADAKKPAALSSPAKHPEFQKVARENTTLRRAVSTLEERLLKGVMIKVKANQSREMSLIEAHGIHCGCPHCEERKAGVTEVSKAKTFKDSYLTL</sequence>
<evidence type="ECO:0000313" key="4">
    <source>
        <dbReference type="Proteomes" id="UP000660262"/>
    </source>
</evidence>
<feature type="compositionally biased region" description="Basic and acidic residues" evidence="2">
    <location>
        <begin position="330"/>
        <end position="342"/>
    </location>
</feature>
<dbReference type="EMBL" id="BNJQ01000029">
    <property type="protein sequence ID" value="GHP10416.1"/>
    <property type="molecule type" value="Genomic_DNA"/>
</dbReference>
<dbReference type="AlphaFoldDB" id="A0A830HSF7"/>
<reference evidence="3" key="1">
    <citation type="submission" date="2020-10" db="EMBL/GenBank/DDBJ databases">
        <title>Unveiling of a novel bifunctional photoreceptor, Dualchrome1, isolated from a cosmopolitan green alga.</title>
        <authorList>
            <person name="Suzuki S."/>
            <person name="Kawachi M."/>
        </authorList>
    </citation>
    <scope>NUCLEOTIDE SEQUENCE</scope>
    <source>
        <strain evidence="3">NIES 2893</strain>
    </source>
</reference>
<keyword evidence="1" id="KW-0175">Coiled coil</keyword>
<feature type="region of interest" description="Disordered" evidence="2">
    <location>
        <begin position="314"/>
        <end position="342"/>
    </location>
</feature>
<name>A0A830HSF7_9CHLO</name>
<accession>A0A830HSF7</accession>
<feature type="compositionally biased region" description="Basic and acidic residues" evidence="2">
    <location>
        <begin position="137"/>
        <end position="150"/>
    </location>
</feature>
<comment type="caution">
    <text evidence="3">The sequence shown here is derived from an EMBL/GenBank/DDBJ whole genome shotgun (WGS) entry which is preliminary data.</text>
</comment>
<feature type="region of interest" description="Disordered" evidence="2">
    <location>
        <begin position="137"/>
        <end position="177"/>
    </location>
</feature>
<gene>
    <name evidence="3" type="ORF">PPROV_000914700</name>
</gene>
<evidence type="ECO:0000256" key="1">
    <source>
        <dbReference type="SAM" id="Coils"/>
    </source>
</evidence>
<protein>
    <submittedName>
        <fullName evidence="3">Uncharacterized protein</fullName>
    </submittedName>
</protein>
<proteinExistence type="predicted"/>
<dbReference type="Proteomes" id="UP000660262">
    <property type="component" value="Unassembled WGS sequence"/>
</dbReference>
<feature type="compositionally biased region" description="Low complexity" evidence="2">
    <location>
        <begin position="320"/>
        <end position="329"/>
    </location>
</feature>
<feature type="compositionally biased region" description="Basic and acidic residues" evidence="2">
    <location>
        <begin position="158"/>
        <end position="167"/>
    </location>
</feature>
<evidence type="ECO:0000313" key="3">
    <source>
        <dbReference type="EMBL" id="GHP10416.1"/>
    </source>
</evidence>
<feature type="coiled-coil region" evidence="1">
    <location>
        <begin position="46"/>
        <end position="73"/>
    </location>
</feature>